<dbReference type="RefSeq" id="XP_006821009.1">
    <property type="nucleotide sequence ID" value="XM_006820946.1"/>
</dbReference>
<dbReference type="Gene3D" id="3.10.450.50">
    <property type="match status" value="1"/>
</dbReference>
<proteinExistence type="predicted"/>
<dbReference type="SUPFAM" id="SSF54427">
    <property type="entry name" value="NTF2-like"/>
    <property type="match status" value="1"/>
</dbReference>
<organism evidence="1 2">
    <name type="scientific">Saccoglossus kowalevskii</name>
    <name type="common">Acorn worm</name>
    <dbReference type="NCBI Taxonomy" id="10224"/>
    <lineage>
        <taxon>Eukaryota</taxon>
        <taxon>Metazoa</taxon>
        <taxon>Hemichordata</taxon>
        <taxon>Enteropneusta</taxon>
        <taxon>Harrimaniidae</taxon>
        <taxon>Saccoglossus</taxon>
    </lineage>
</organism>
<keyword evidence="1" id="KW-1185">Reference proteome</keyword>
<accession>A0ABM0MLW8</accession>
<evidence type="ECO:0000313" key="2">
    <source>
        <dbReference type="RefSeq" id="XP_006821009.1"/>
    </source>
</evidence>
<dbReference type="InterPro" id="IPR032710">
    <property type="entry name" value="NTF2-like_dom_sf"/>
</dbReference>
<sequence>MSTTIDVKTELQQRLDEFSNVYRTGIWEDLIEFYTPDAIMQGRTDITAIKRLITQYMVEYDDIRFTITDTGTIGKDGLVYSTIAFNLHKRGEKVAEPGKEICIWKKNGDKFCFHRAVWNADEAIETYTKHI</sequence>
<gene>
    <name evidence="2" type="primary">LOC102806755</name>
</gene>
<dbReference type="Proteomes" id="UP000694865">
    <property type="component" value="Unplaced"/>
</dbReference>
<name>A0ABM0MLW8_SACKO</name>
<dbReference type="GeneID" id="102806755"/>
<reference evidence="2" key="1">
    <citation type="submission" date="2025-08" db="UniProtKB">
        <authorList>
            <consortium name="RefSeq"/>
        </authorList>
    </citation>
    <scope>IDENTIFICATION</scope>
    <source>
        <tissue evidence="2">Testes</tissue>
    </source>
</reference>
<evidence type="ECO:0000313" key="1">
    <source>
        <dbReference type="Proteomes" id="UP000694865"/>
    </source>
</evidence>
<protein>
    <submittedName>
        <fullName evidence="2">Uncharacterized protein LOC102806755</fullName>
    </submittedName>
</protein>